<protein>
    <submittedName>
        <fullName evidence="1">Gliding motility lipoprotein GldH</fullName>
    </submittedName>
</protein>
<dbReference type="EMBL" id="JALNUB010000001">
    <property type="protein sequence ID" value="MCK8140419.1"/>
    <property type="molecule type" value="Genomic_DNA"/>
</dbReference>
<sequence>MWIKNSALILLGSILLFSCDKKRVYDEYKSVGNSWDKDSIVTFNLPELDSTKRYNLFVNLRANNDYKFNNLFLIVSLELPNGFTKVDTLEYEMADPDGTLLGNGFSDIKESKLFYKENVRFRSKYKVHIKQAVRENGKVPGVKDLDGITEVGFRIEKKE</sequence>
<keyword evidence="2" id="KW-1185">Reference proteome</keyword>
<dbReference type="NCBIfam" id="TIGR03511">
    <property type="entry name" value="GldH_lipo"/>
    <property type="match status" value="1"/>
</dbReference>
<comment type="caution">
    <text evidence="1">The sequence shown here is derived from an EMBL/GenBank/DDBJ whole genome shotgun (WGS) entry which is preliminary data.</text>
</comment>
<gene>
    <name evidence="1" type="ORF">MW871_00790</name>
</gene>
<dbReference type="InterPro" id="IPR020018">
    <property type="entry name" value="Motility-assoc_lipoprot_GldH"/>
</dbReference>
<dbReference type="PROSITE" id="PS51257">
    <property type="entry name" value="PROKAR_LIPOPROTEIN"/>
    <property type="match status" value="1"/>
</dbReference>
<name>A0A9X1XNM5_9FLAO</name>
<evidence type="ECO:0000313" key="2">
    <source>
        <dbReference type="Proteomes" id="UP001139260"/>
    </source>
</evidence>
<dbReference type="Proteomes" id="UP001139260">
    <property type="component" value="Unassembled WGS sequence"/>
</dbReference>
<dbReference type="Pfam" id="PF14109">
    <property type="entry name" value="GldH_lipo"/>
    <property type="match status" value="1"/>
</dbReference>
<evidence type="ECO:0000313" key="1">
    <source>
        <dbReference type="EMBL" id="MCK8140419.1"/>
    </source>
</evidence>
<organism evidence="1 2">
    <name type="scientific">Flavobacterium pygoscelis</name>
    <dbReference type="NCBI Taxonomy" id="2893176"/>
    <lineage>
        <taxon>Bacteria</taxon>
        <taxon>Pseudomonadati</taxon>
        <taxon>Bacteroidota</taxon>
        <taxon>Flavobacteriia</taxon>
        <taxon>Flavobacteriales</taxon>
        <taxon>Flavobacteriaceae</taxon>
        <taxon>Flavobacterium</taxon>
    </lineage>
</organism>
<keyword evidence="1" id="KW-0449">Lipoprotein</keyword>
<dbReference type="AlphaFoldDB" id="A0A9X1XNM5"/>
<accession>A0A9X1XNM5</accession>
<proteinExistence type="predicted"/>
<dbReference type="RefSeq" id="WP_248427239.1">
    <property type="nucleotide sequence ID" value="NZ_JALNUB010000001.1"/>
</dbReference>
<reference evidence="1" key="1">
    <citation type="submission" date="2022-04" db="EMBL/GenBank/DDBJ databases">
        <title>Flavobacterium pygoscelis sp. nov. isolated from Chinstrap chick (Pygoscelis antarcticus).</title>
        <authorList>
            <person name="Irgang R."/>
            <person name="Poblete-Morales M."/>
            <person name="Avendano-Herrera R."/>
        </authorList>
    </citation>
    <scope>NUCLEOTIDE SEQUENCE</scope>
    <source>
        <strain evidence="1">I-SCBP12n</strain>
    </source>
</reference>